<gene>
    <name evidence="2" type="ORF">Q5M86_02820</name>
</gene>
<evidence type="ECO:0000256" key="1">
    <source>
        <dbReference type="SAM" id="Phobius"/>
    </source>
</evidence>
<dbReference type="RefSeq" id="WP_304385126.1">
    <property type="nucleotide sequence ID" value="NZ_JAUPBL010000033.1"/>
</dbReference>
<comment type="caution">
    <text evidence="2">The sequence shown here is derived from an EMBL/GenBank/DDBJ whole genome shotgun (WGS) entry which is preliminary data.</text>
</comment>
<dbReference type="Proteomes" id="UP001175147">
    <property type="component" value="Unassembled WGS sequence"/>
</dbReference>
<organism evidence="2 3">
    <name type="scientific">Brachyspira innocens</name>
    <dbReference type="NCBI Taxonomy" id="13264"/>
    <lineage>
        <taxon>Bacteria</taxon>
        <taxon>Pseudomonadati</taxon>
        <taxon>Spirochaetota</taxon>
        <taxon>Spirochaetia</taxon>
        <taxon>Brachyspirales</taxon>
        <taxon>Brachyspiraceae</taxon>
        <taxon>Brachyspira</taxon>
    </lineage>
</organism>
<keyword evidence="1" id="KW-0812">Transmembrane</keyword>
<keyword evidence="1" id="KW-0472">Membrane</keyword>
<evidence type="ECO:0000313" key="2">
    <source>
        <dbReference type="EMBL" id="MDO7019702.1"/>
    </source>
</evidence>
<protein>
    <submittedName>
        <fullName evidence="2">Uncharacterized protein</fullName>
    </submittedName>
</protein>
<reference evidence="2" key="1">
    <citation type="submission" date="2023-07" db="EMBL/GenBank/DDBJ databases">
        <title>Mucosal microbiota of week-old chicken and adult hens.</title>
        <authorList>
            <person name="Volf J."/>
            <person name="Karasova D."/>
            <person name="Crhanova M."/>
            <person name="Faldynova M."/>
            <person name="Prikrylova H."/>
            <person name="Zeman M."/>
            <person name="Babak V."/>
            <person name="Rajova J."/>
            <person name="Rychlik I."/>
        </authorList>
    </citation>
    <scope>NUCLEOTIDE SEQUENCE</scope>
    <source>
        <strain evidence="2">ET902</strain>
    </source>
</reference>
<keyword evidence="1" id="KW-1133">Transmembrane helix</keyword>
<name>A0ABT8YUX7_9SPIR</name>
<feature type="transmembrane region" description="Helical" evidence="1">
    <location>
        <begin position="105"/>
        <end position="124"/>
    </location>
</feature>
<feature type="transmembrane region" description="Helical" evidence="1">
    <location>
        <begin position="47"/>
        <end position="68"/>
    </location>
</feature>
<feature type="transmembrane region" description="Helical" evidence="1">
    <location>
        <begin position="12"/>
        <end position="35"/>
    </location>
</feature>
<dbReference type="EMBL" id="JAUPBM010000019">
    <property type="protein sequence ID" value="MDO7019702.1"/>
    <property type="molecule type" value="Genomic_DNA"/>
</dbReference>
<evidence type="ECO:0000313" key="3">
    <source>
        <dbReference type="Proteomes" id="UP001175147"/>
    </source>
</evidence>
<proteinExistence type="predicted"/>
<accession>A0ABT8YUX7</accession>
<feature type="transmembrane region" description="Helical" evidence="1">
    <location>
        <begin position="144"/>
        <end position="162"/>
    </location>
</feature>
<sequence>MKNNVILKPALIALSLGVLAILAIIIAAVFFGIPYNAFYLLHNLENIAEIVLLLSITIVAFAFLIYFIKNVYDKNNYDKNNKYENKENNDENIKTINKNEKSKKVLIIALSVFALLLAAALFIFSGRFFGVYYILHNLEDIFEGIFKLAFTAAALVFLAVFFKKVWNKI</sequence>
<keyword evidence="3" id="KW-1185">Reference proteome</keyword>